<dbReference type="AlphaFoldDB" id="A0A7W4V2Y9"/>
<name>A0A7W4V2Y9_9MICO</name>
<dbReference type="EMBL" id="JACHWQ010000003">
    <property type="protein sequence ID" value="MBB2975916.1"/>
    <property type="molecule type" value="Genomic_DNA"/>
</dbReference>
<protein>
    <submittedName>
        <fullName evidence="1">Uncharacterized protein</fullName>
    </submittedName>
</protein>
<reference evidence="1 2" key="1">
    <citation type="submission" date="2020-08" db="EMBL/GenBank/DDBJ databases">
        <title>Sequencing the genomes of 1000 actinobacteria strains.</title>
        <authorList>
            <person name="Klenk H.-P."/>
        </authorList>
    </citation>
    <scope>NUCLEOTIDE SEQUENCE [LARGE SCALE GENOMIC DNA]</scope>
    <source>
        <strain evidence="1 2">DSM 27099</strain>
    </source>
</reference>
<evidence type="ECO:0000313" key="1">
    <source>
        <dbReference type="EMBL" id="MBB2975916.1"/>
    </source>
</evidence>
<gene>
    <name evidence="1" type="ORF">FHX49_001483</name>
</gene>
<dbReference type="InterPro" id="IPR015018">
    <property type="entry name" value="DUF1905"/>
</dbReference>
<accession>A0A7W4V2Y9</accession>
<dbReference type="Proteomes" id="UP000529310">
    <property type="component" value="Unassembled WGS sequence"/>
</dbReference>
<keyword evidence="2" id="KW-1185">Reference proteome</keyword>
<dbReference type="RefSeq" id="WP_241246159.1">
    <property type="nucleotide sequence ID" value="NZ_CP049255.1"/>
</dbReference>
<sequence length="118" mass="12845">MKESRACETAISLVEISVCAVQLLARRFEVKVLNFGNNAGIDIPESVIKEIDGDKRPAAVFTVNGRTYRTTVGVMKGHYLLPLSKREAGVLAVTGAKSDATRVRRVESIVEALQSPMK</sequence>
<organism evidence="1 2">
    <name type="scientific">Microbacterium endophyticum</name>
    <dbReference type="NCBI Taxonomy" id="1526412"/>
    <lineage>
        <taxon>Bacteria</taxon>
        <taxon>Bacillati</taxon>
        <taxon>Actinomycetota</taxon>
        <taxon>Actinomycetes</taxon>
        <taxon>Micrococcales</taxon>
        <taxon>Microbacteriaceae</taxon>
        <taxon>Microbacterium</taxon>
    </lineage>
</organism>
<comment type="caution">
    <text evidence="1">The sequence shown here is derived from an EMBL/GenBank/DDBJ whole genome shotgun (WGS) entry which is preliminary data.</text>
</comment>
<dbReference type="SUPFAM" id="SSF141694">
    <property type="entry name" value="AF2212/PG0164-like"/>
    <property type="match status" value="1"/>
</dbReference>
<evidence type="ECO:0000313" key="2">
    <source>
        <dbReference type="Proteomes" id="UP000529310"/>
    </source>
</evidence>
<dbReference type="Pfam" id="PF08922">
    <property type="entry name" value="DUF1905"/>
    <property type="match status" value="1"/>
</dbReference>
<proteinExistence type="predicted"/>